<keyword evidence="2" id="KW-1185">Reference proteome</keyword>
<dbReference type="Gene3D" id="3.40.50.1000">
    <property type="entry name" value="HAD superfamily/HAD-like"/>
    <property type="match status" value="1"/>
</dbReference>
<dbReference type="SFLD" id="SFLDG01126">
    <property type="entry name" value="C1.2:_Nucleotidase_Like"/>
    <property type="match status" value="1"/>
</dbReference>
<dbReference type="AlphaFoldDB" id="A0A8J1UJC2"/>
<dbReference type="Proteomes" id="UP000749559">
    <property type="component" value="Unassembled WGS sequence"/>
</dbReference>
<comment type="caution">
    <text evidence="1">The sequence shown here is derived from an EMBL/GenBank/DDBJ whole genome shotgun (WGS) entry which is preliminary data.</text>
</comment>
<dbReference type="InterPro" id="IPR036412">
    <property type="entry name" value="HAD-like_sf"/>
</dbReference>
<name>A0A8J1UJC2_OWEFU</name>
<dbReference type="OrthoDB" id="10248475at2759"/>
<proteinExistence type="predicted"/>
<protein>
    <submittedName>
        <fullName evidence="1">Uncharacterized protein</fullName>
    </submittedName>
</protein>
<dbReference type="Pfam" id="PF06941">
    <property type="entry name" value="NT5C"/>
    <property type="match status" value="1"/>
</dbReference>
<organism evidence="1 2">
    <name type="scientific">Owenia fusiformis</name>
    <name type="common">Polychaete worm</name>
    <dbReference type="NCBI Taxonomy" id="6347"/>
    <lineage>
        <taxon>Eukaryota</taxon>
        <taxon>Metazoa</taxon>
        <taxon>Spiralia</taxon>
        <taxon>Lophotrochozoa</taxon>
        <taxon>Annelida</taxon>
        <taxon>Polychaeta</taxon>
        <taxon>Sedentaria</taxon>
        <taxon>Canalipalpata</taxon>
        <taxon>Sabellida</taxon>
        <taxon>Oweniida</taxon>
        <taxon>Oweniidae</taxon>
        <taxon>Owenia</taxon>
    </lineage>
</organism>
<dbReference type="SUPFAM" id="SSF56784">
    <property type="entry name" value="HAD-like"/>
    <property type="match status" value="1"/>
</dbReference>
<dbReference type="SFLD" id="SFLDG01145">
    <property type="entry name" value="C1.2.1"/>
    <property type="match status" value="1"/>
</dbReference>
<dbReference type="GO" id="GO:0009223">
    <property type="term" value="P:pyrimidine deoxyribonucleotide catabolic process"/>
    <property type="evidence" value="ECO:0007669"/>
    <property type="project" value="TreeGrafter"/>
</dbReference>
<gene>
    <name evidence="1" type="ORF">OFUS_LOCUS18978</name>
</gene>
<dbReference type="InterPro" id="IPR010708">
    <property type="entry name" value="5'(3')-deoxyribonucleotidase"/>
</dbReference>
<dbReference type="GO" id="GO:0008253">
    <property type="term" value="F:5'-nucleotidase activity"/>
    <property type="evidence" value="ECO:0007669"/>
    <property type="project" value="InterPro"/>
</dbReference>
<dbReference type="PANTHER" id="PTHR16504:SF4">
    <property type="entry name" value="5'(3')-DEOXYRIBONUCLEOTIDASE"/>
    <property type="match status" value="1"/>
</dbReference>
<dbReference type="InterPro" id="IPR023214">
    <property type="entry name" value="HAD_sf"/>
</dbReference>
<dbReference type="PANTHER" id="PTHR16504">
    <property type="entry name" value="5'(3')-DEOXYRIBONUCLEOTIDASE"/>
    <property type="match status" value="1"/>
</dbReference>
<reference evidence="1" key="1">
    <citation type="submission" date="2022-03" db="EMBL/GenBank/DDBJ databases">
        <authorList>
            <person name="Martin C."/>
        </authorList>
    </citation>
    <scope>NUCLEOTIDE SEQUENCE</scope>
</reference>
<evidence type="ECO:0000313" key="2">
    <source>
        <dbReference type="Proteomes" id="UP000749559"/>
    </source>
</evidence>
<dbReference type="EMBL" id="CAIIXF020000009">
    <property type="protein sequence ID" value="CAH1794241.1"/>
    <property type="molecule type" value="Genomic_DNA"/>
</dbReference>
<dbReference type="SFLD" id="SFLDS00003">
    <property type="entry name" value="Haloacid_Dehalogenase"/>
    <property type="match status" value="1"/>
</dbReference>
<evidence type="ECO:0000313" key="1">
    <source>
        <dbReference type="EMBL" id="CAH1794241.1"/>
    </source>
</evidence>
<sequence>MILAGVSLKYGRVLLLRPVSSICTFNMSKYRKKHTWDRDQKKLRVLVDMDCVLADFETNFLKRYKEKYPDEPFIPLDKRKGFYLTTQYEKIGVHNDKIYSVINEEGFFLTLPPIAGGIEALKEMSGLPGVDVFLCTSPVINYQFCVKEKYDWVQKYLGKDWVEKLILTRDKTIIHGDLLIDDRPRIKGCEHEPLWRQVLFSACHNKTYKISNEIRLDSWDTNLWLPMILEAQKRKSSEVQ</sequence>
<accession>A0A8J1UJC2</accession>
<dbReference type="GO" id="GO:0005739">
    <property type="term" value="C:mitochondrion"/>
    <property type="evidence" value="ECO:0007669"/>
    <property type="project" value="TreeGrafter"/>
</dbReference>
<dbReference type="Gene3D" id="1.10.40.40">
    <property type="entry name" value="Deoxyribonucleotidase, domain 2"/>
    <property type="match status" value="1"/>
</dbReference>